<comment type="caution">
    <text evidence="3">The sequence shown here is derived from an EMBL/GenBank/DDBJ whole genome shotgun (WGS) entry which is preliminary data.</text>
</comment>
<evidence type="ECO:0000259" key="2">
    <source>
        <dbReference type="Pfam" id="PF13966"/>
    </source>
</evidence>
<dbReference type="PANTHER" id="PTHR47723:SF13">
    <property type="entry name" value="PUTATIVE-RELATED"/>
    <property type="match status" value="1"/>
</dbReference>
<sequence>MDHIPAEIDQWKVADMVDDEGNWKTHTLSPLLPPEIISKITALPHPMEADGADERGWPGDRMGRFTISSAYKLVCGYHELESDAIWKHIWRLEVPERIRCFIWRLRYGRIPTNKVCNRWGYGTPYCDNCVGEEETVIHAIRDCPLAHNTWKNLVPIKYRLEFFTCNYHVWFQRNMESDESLEWGIGWRVIWATTCFHIWLWRNKEKFDSEFHLGTALIHMEQCNMVSLGAEEFYEHQGAWIGGYAKNIGTTNVFITELWGVYEGLCLARQRGLMNVELQIDSLAVVKNLEGKSIGSNGGRSLIRRIQCLLQGWNVRVRHVYREANKVADALASIGCQSVGCIMFDIPPVGIDQLCLDDRLRVTTPRIVAL</sequence>
<evidence type="ECO:0000313" key="4">
    <source>
        <dbReference type="Proteomes" id="UP000236291"/>
    </source>
</evidence>
<dbReference type="Pfam" id="PF13966">
    <property type="entry name" value="zf-RVT"/>
    <property type="match status" value="1"/>
</dbReference>
<dbReference type="SUPFAM" id="SSF53098">
    <property type="entry name" value="Ribonuclease H-like"/>
    <property type="match status" value="1"/>
</dbReference>
<feature type="domain" description="RNase H type-1" evidence="1">
    <location>
        <begin position="235"/>
        <end position="333"/>
    </location>
</feature>
<accession>A0A2K3PAM7</accession>
<evidence type="ECO:0000313" key="3">
    <source>
        <dbReference type="EMBL" id="PNY12327.1"/>
    </source>
</evidence>
<dbReference type="GO" id="GO:0004523">
    <property type="term" value="F:RNA-DNA hybrid ribonuclease activity"/>
    <property type="evidence" value="ECO:0007669"/>
    <property type="project" value="InterPro"/>
</dbReference>
<dbReference type="InterPro" id="IPR036397">
    <property type="entry name" value="RNaseH_sf"/>
</dbReference>
<dbReference type="GO" id="GO:0003676">
    <property type="term" value="F:nucleic acid binding"/>
    <property type="evidence" value="ECO:0007669"/>
    <property type="project" value="InterPro"/>
</dbReference>
<dbReference type="Proteomes" id="UP000236291">
    <property type="component" value="Unassembled WGS sequence"/>
</dbReference>
<dbReference type="InterPro" id="IPR012337">
    <property type="entry name" value="RNaseH-like_sf"/>
</dbReference>
<gene>
    <name evidence="3" type="ORF">L195_g008956</name>
</gene>
<feature type="domain" description="Reverse transcriptase zinc-binding" evidence="2">
    <location>
        <begin position="65"/>
        <end position="150"/>
    </location>
</feature>
<dbReference type="Pfam" id="PF13456">
    <property type="entry name" value="RVT_3"/>
    <property type="match status" value="1"/>
</dbReference>
<dbReference type="EMBL" id="ASHM01005198">
    <property type="protein sequence ID" value="PNY12327.1"/>
    <property type="molecule type" value="Genomic_DNA"/>
</dbReference>
<reference evidence="3 4" key="2">
    <citation type="journal article" date="2017" name="Front. Plant Sci.">
        <title>Gene Classification and Mining of Molecular Markers Useful in Red Clover (Trifolium pratense) Breeding.</title>
        <authorList>
            <person name="Istvanek J."/>
            <person name="Dluhosova J."/>
            <person name="Dluhos P."/>
            <person name="Patkova L."/>
            <person name="Nedelnik J."/>
            <person name="Repkova J."/>
        </authorList>
    </citation>
    <scope>NUCLEOTIDE SEQUENCE [LARGE SCALE GENOMIC DNA]</scope>
    <source>
        <strain evidence="4">cv. Tatra</strain>
        <tissue evidence="3">Young leaves</tissue>
    </source>
</reference>
<dbReference type="InterPro" id="IPR002156">
    <property type="entry name" value="RNaseH_domain"/>
</dbReference>
<dbReference type="InterPro" id="IPR053151">
    <property type="entry name" value="RNase_H-like"/>
</dbReference>
<dbReference type="CDD" id="cd06222">
    <property type="entry name" value="RNase_H_like"/>
    <property type="match status" value="1"/>
</dbReference>
<organism evidence="3 4">
    <name type="scientific">Trifolium pratense</name>
    <name type="common">Red clover</name>
    <dbReference type="NCBI Taxonomy" id="57577"/>
    <lineage>
        <taxon>Eukaryota</taxon>
        <taxon>Viridiplantae</taxon>
        <taxon>Streptophyta</taxon>
        <taxon>Embryophyta</taxon>
        <taxon>Tracheophyta</taxon>
        <taxon>Spermatophyta</taxon>
        <taxon>Magnoliopsida</taxon>
        <taxon>eudicotyledons</taxon>
        <taxon>Gunneridae</taxon>
        <taxon>Pentapetalae</taxon>
        <taxon>rosids</taxon>
        <taxon>fabids</taxon>
        <taxon>Fabales</taxon>
        <taxon>Fabaceae</taxon>
        <taxon>Papilionoideae</taxon>
        <taxon>50 kb inversion clade</taxon>
        <taxon>NPAAA clade</taxon>
        <taxon>Hologalegina</taxon>
        <taxon>IRL clade</taxon>
        <taxon>Trifolieae</taxon>
        <taxon>Trifolium</taxon>
    </lineage>
</organism>
<protein>
    <submittedName>
        <fullName evidence="3">Ribonuclease H</fullName>
    </submittedName>
</protein>
<dbReference type="AlphaFoldDB" id="A0A2K3PAM7"/>
<proteinExistence type="predicted"/>
<evidence type="ECO:0000259" key="1">
    <source>
        <dbReference type="Pfam" id="PF13456"/>
    </source>
</evidence>
<dbReference type="InterPro" id="IPR026960">
    <property type="entry name" value="RVT-Znf"/>
</dbReference>
<dbReference type="PANTHER" id="PTHR47723">
    <property type="entry name" value="OS05G0353850 PROTEIN"/>
    <property type="match status" value="1"/>
</dbReference>
<reference evidence="3 4" key="1">
    <citation type="journal article" date="2014" name="Am. J. Bot.">
        <title>Genome assembly and annotation for red clover (Trifolium pratense; Fabaceae).</title>
        <authorList>
            <person name="Istvanek J."/>
            <person name="Jaros M."/>
            <person name="Krenek A."/>
            <person name="Repkova J."/>
        </authorList>
    </citation>
    <scope>NUCLEOTIDE SEQUENCE [LARGE SCALE GENOMIC DNA]</scope>
    <source>
        <strain evidence="4">cv. Tatra</strain>
        <tissue evidence="3">Young leaves</tissue>
    </source>
</reference>
<dbReference type="Gene3D" id="3.30.420.10">
    <property type="entry name" value="Ribonuclease H-like superfamily/Ribonuclease H"/>
    <property type="match status" value="1"/>
</dbReference>
<dbReference type="InterPro" id="IPR044730">
    <property type="entry name" value="RNase_H-like_dom_plant"/>
</dbReference>
<name>A0A2K3PAM7_TRIPR</name>
<dbReference type="STRING" id="57577.A0A2K3PAM7"/>